<dbReference type="PANTHER" id="PTHR32494:SF5">
    <property type="entry name" value="ALLANTOATE AMIDOHYDROLASE"/>
    <property type="match status" value="1"/>
</dbReference>
<protein>
    <submittedName>
        <fullName evidence="3">Zn-dependent hydrolase</fullName>
    </submittedName>
</protein>
<dbReference type="NCBIfam" id="NF006771">
    <property type="entry name" value="PRK09290.1-5"/>
    <property type="match status" value="1"/>
</dbReference>
<organism evidence="3 4">
    <name type="scientific">Solibacillus faecavium</name>
    <dbReference type="NCBI Taxonomy" id="2762221"/>
    <lineage>
        <taxon>Bacteria</taxon>
        <taxon>Bacillati</taxon>
        <taxon>Bacillota</taxon>
        <taxon>Bacilli</taxon>
        <taxon>Bacillales</taxon>
        <taxon>Caryophanaceae</taxon>
        <taxon>Solibacillus</taxon>
    </lineage>
</organism>
<proteinExistence type="inferred from homology"/>
<dbReference type="PIRSF" id="PIRSF001235">
    <property type="entry name" value="Amidase_carbamoylase"/>
    <property type="match status" value="1"/>
</dbReference>
<dbReference type="PANTHER" id="PTHR32494">
    <property type="entry name" value="ALLANTOATE DEIMINASE-RELATED"/>
    <property type="match status" value="1"/>
</dbReference>
<dbReference type="GO" id="GO:0016787">
    <property type="term" value="F:hydrolase activity"/>
    <property type="evidence" value="ECO:0007669"/>
    <property type="project" value="UniProtKB-KW"/>
</dbReference>
<comment type="caution">
    <text evidence="3">The sequence shown here is derived from an EMBL/GenBank/DDBJ whole genome shotgun (WGS) entry which is preliminary data.</text>
</comment>
<dbReference type="SUPFAM" id="SSF53187">
    <property type="entry name" value="Zn-dependent exopeptidases"/>
    <property type="match status" value="1"/>
</dbReference>
<dbReference type="Proteomes" id="UP000619101">
    <property type="component" value="Unassembled WGS sequence"/>
</dbReference>
<dbReference type="SUPFAM" id="SSF55031">
    <property type="entry name" value="Bacterial exopeptidase dimerisation domain"/>
    <property type="match status" value="1"/>
</dbReference>
<dbReference type="Pfam" id="PF01546">
    <property type="entry name" value="Peptidase_M20"/>
    <property type="match status" value="1"/>
</dbReference>
<accession>A0ABR8XXA8</accession>
<dbReference type="RefSeq" id="WP_191699544.1">
    <property type="nucleotide sequence ID" value="NZ_JACSPZ010000003.1"/>
</dbReference>
<dbReference type="EMBL" id="JACSPZ010000003">
    <property type="protein sequence ID" value="MBD8036560.1"/>
    <property type="molecule type" value="Genomic_DNA"/>
</dbReference>
<evidence type="ECO:0000256" key="1">
    <source>
        <dbReference type="ARBA" id="ARBA00006153"/>
    </source>
</evidence>
<dbReference type="Gene3D" id="3.30.70.360">
    <property type="match status" value="1"/>
</dbReference>
<dbReference type="InterPro" id="IPR036264">
    <property type="entry name" value="Bact_exopeptidase_dim_dom"/>
</dbReference>
<dbReference type="InterPro" id="IPR002933">
    <property type="entry name" value="Peptidase_M20"/>
</dbReference>
<dbReference type="CDD" id="cd03884">
    <property type="entry name" value="M20_bAS"/>
    <property type="match status" value="1"/>
</dbReference>
<keyword evidence="4" id="KW-1185">Reference proteome</keyword>
<evidence type="ECO:0000256" key="2">
    <source>
        <dbReference type="ARBA" id="ARBA00022801"/>
    </source>
</evidence>
<evidence type="ECO:0000313" key="4">
    <source>
        <dbReference type="Proteomes" id="UP000619101"/>
    </source>
</evidence>
<dbReference type="NCBIfam" id="TIGR01879">
    <property type="entry name" value="hydantase"/>
    <property type="match status" value="1"/>
</dbReference>
<gene>
    <name evidence="3" type="ORF">H9635_07385</name>
</gene>
<name>A0ABR8XXA8_9BACL</name>
<keyword evidence="2 3" id="KW-0378">Hydrolase</keyword>
<dbReference type="InterPro" id="IPR010158">
    <property type="entry name" value="Amidase_Cbmase"/>
</dbReference>
<reference evidence="3 4" key="1">
    <citation type="submission" date="2020-08" db="EMBL/GenBank/DDBJ databases">
        <title>A Genomic Blueprint of the Chicken Gut Microbiome.</title>
        <authorList>
            <person name="Gilroy R."/>
            <person name="Ravi A."/>
            <person name="Getino M."/>
            <person name="Pursley I."/>
            <person name="Horton D.L."/>
            <person name="Alikhan N.-F."/>
            <person name="Baker D."/>
            <person name="Gharbi K."/>
            <person name="Hall N."/>
            <person name="Watson M."/>
            <person name="Adriaenssens E.M."/>
            <person name="Foster-Nyarko E."/>
            <person name="Jarju S."/>
            <person name="Secka A."/>
            <person name="Antonio M."/>
            <person name="Oren A."/>
            <person name="Chaudhuri R."/>
            <person name="La Ragione R.M."/>
            <person name="Hildebrand F."/>
            <person name="Pallen M.J."/>
        </authorList>
    </citation>
    <scope>NUCLEOTIDE SEQUENCE [LARGE SCALE GENOMIC DNA]</scope>
    <source>
        <strain evidence="3 4">A46</strain>
    </source>
</reference>
<dbReference type="Gene3D" id="3.40.630.10">
    <property type="entry name" value="Zn peptidases"/>
    <property type="match status" value="1"/>
</dbReference>
<evidence type="ECO:0000313" key="3">
    <source>
        <dbReference type="EMBL" id="MBD8036560.1"/>
    </source>
</evidence>
<comment type="similarity">
    <text evidence="1">Belongs to the peptidase M20 family.</text>
</comment>
<sequence length="415" mass="45614">MLKTNRERLKNSIELFSQFGATENNGVTRLSLSKEDILARNQLKETCEQLGMTVTTDDMGTMYATLPGKPNHLPIVMGSHLDSVIKGGRFDGVLGVLTALETVQTIIDAGLELNHPLTIVNFTNEEGARFEPSLMASGVLSGKFEKEKMLASTDIEGITFEQALKESGYEGDIANRLTDAHAYLELHIEQGPVLEHYEKEIGVVEGVLGMVCYDIALTGESNHAGTTPISMRKDSMFAAMQIISILQNKLKQLPDDLVYTIGRINAYPNIHTVIPNKVTFSLESRHQDPSVIGQVEQIIFNLPKEIENCQLSYTKLWSRDTVHFAPEVIDAVAASVNELGYSSQQMYSGAGHDAQFIAGYIPSTMIFVPSKNGYSHREDEYTSYEECSKGADVLVNAVVKIAESSVLPVKSATMN</sequence>